<dbReference type="InterPro" id="IPR038800">
    <property type="entry name" value="CCDC17"/>
</dbReference>
<dbReference type="AlphaFoldDB" id="A0A3R6Y7C4"/>
<feature type="region of interest" description="Disordered" evidence="2">
    <location>
        <begin position="165"/>
        <end position="197"/>
    </location>
</feature>
<feature type="coiled-coil region" evidence="1">
    <location>
        <begin position="1"/>
        <end position="50"/>
    </location>
</feature>
<feature type="region of interest" description="Disordered" evidence="2">
    <location>
        <begin position="293"/>
        <end position="318"/>
    </location>
</feature>
<dbReference type="VEuPathDB" id="FungiDB:H310_04935"/>
<feature type="compositionally biased region" description="Low complexity" evidence="2">
    <location>
        <begin position="165"/>
        <end position="174"/>
    </location>
</feature>
<reference evidence="3 4" key="1">
    <citation type="submission" date="2018-08" db="EMBL/GenBank/DDBJ databases">
        <title>Aphanomyces genome sequencing and annotation.</title>
        <authorList>
            <person name="Minardi D."/>
            <person name="Oidtmann B."/>
            <person name="Van Der Giezen M."/>
            <person name="Studholme D.J."/>
        </authorList>
    </citation>
    <scope>NUCLEOTIDE SEQUENCE [LARGE SCALE GENOMIC DNA]</scope>
    <source>
        <strain evidence="3 4">NJM0002</strain>
    </source>
</reference>
<comment type="caution">
    <text evidence="3">The sequence shown here is derived from an EMBL/GenBank/DDBJ whole genome shotgun (WGS) entry which is preliminary data.</text>
</comment>
<name>A0A3R6Y7C4_9STRA</name>
<sequence length="815" mass="91088">MAHLEDERKRELAELVKQREILAQKEQAALQEIQAMEMRVKEQHRAEEQQVQAAIQRLDDGSKGDARLRALRATHMQRSQSFGAKAALLERKRLELQQLQAKIKHDLIHLHTEKPRGDNQTDETNVHMVTKSFNYDAEKRRLDELEMKFEADVKSQAASILELESSSKLPPSASVTGTSLTSDDAIPDVSPPPDPETVKLQQQLDAMKLLKDQREVEMETLRFQQMIQSIQAKLPGAGSNNACNVAPNESMSAQSSSTDLAQKAPDAADEFESKELKALKLKHAEDMLKLKQQRDLMEEEERLQDLKEQRDKRRRDMEEQLAQDEWMANQKRMVMALRMKKMLAQEQPLTASLMTDDMDSIGLPLPYDPDVGFTVFWDYILLVPLKATFLQVSQRRPFVVYSRLGNDLQVTYAVYEGEILRTKHKVLRGRECEPYGPTVNRCVLASSRAFDHLPASQDVRLLIEVAITSTDGKPVSLGWTMLDLFAPSEGSAPQLHEGRFKLPLSHSPMPQMTRGPIQKPDSSSLTDATTLYLRVVHAGHADDAAKYPLPLRLGATLGTDRVDFTSKACDSFMKLPCATLLVRSEDGLSCLSRKDVPEADWAARGIAVPAPAYAEKVYDSTSSRPSLTEDKLYKLRSYRDVPEFHNTDLLVVFDVRGVKQVKGAWVSHQVGWTYLKLLNEAHCIAAGSFQLPVFAGALSLVGTVHDLALDALVALETPKKKGLISYVQGMSVCVRVEDGCMPNTFPKPLVRIVGLTPVGIPPATASKYTYDPAAVAAQQKKKPLGKLVIGKTERDCEKELNIAFAKDMAISHYTF</sequence>
<organism evidence="3 4">
    <name type="scientific">Aphanomyces invadans</name>
    <dbReference type="NCBI Taxonomy" id="157072"/>
    <lineage>
        <taxon>Eukaryota</taxon>
        <taxon>Sar</taxon>
        <taxon>Stramenopiles</taxon>
        <taxon>Oomycota</taxon>
        <taxon>Saprolegniomycetes</taxon>
        <taxon>Saprolegniales</taxon>
        <taxon>Verrucalvaceae</taxon>
        <taxon>Aphanomyces</taxon>
    </lineage>
</organism>
<keyword evidence="4" id="KW-1185">Reference proteome</keyword>
<accession>A0A3R6Y7C4</accession>
<evidence type="ECO:0000256" key="1">
    <source>
        <dbReference type="SAM" id="Coils"/>
    </source>
</evidence>
<keyword evidence="1" id="KW-0175">Coiled coil</keyword>
<evidence type="ECO:0000313" key="3">
    <source>
        <dbReference type="EMBL" id="RHY28632.1"/>
    </source>
</evidence>
<gene>
    <name evidence="3" type="ORF">DYB32_005818</name>
</gene>
<dbReference type="EMBL" id="QUSY01000553">
    <property type="protein sequence ID" value="RHY28632.1"/>
    <property type="molecule type" value="Genomic_DNA"/>
</dbReference>
<evidence type="ECO:0000313" key="4">
    <source>
        <dbReference type="Proteomes" id="UP000285060"/>
    </source>
</evidence>
<dbReference type="PANTHER" id="PTHR33820">
    <property type="entry name" value="COILED-COIL DOMAIN-CONTAINING PROTEIN 17"/>
    <property type="match status" value="1"/>
</dbReference>
<dbReference type="Proteomes" id="UP000285060">
    <property type="component" value="Unassembled WGS sequence"/>
</dbReference>
<proteinExistence type="predicted"/>
<evidence type="ECO:0000256" key="2">
    <source>
        <dbReference type="SAM" id="MobiDB-lite"/>
    </source>
</evidence>
<protein>
    <submittedName>
        <fullName evidence="3">Uncharacterized protein</fullName>
    </submittedName>
</protein>
<feature type="compositionally biased region" description="Basic and acidic residues" evidence="2">
    <location>
        <begin position="303"/>
        <end position="318"/>
    </location>
</feature>
<dbReference type="PANTHER" id="PTHR33820:SF2">
    <property type="entry name" value="COILED-COIL DOMAIN-CONTAINING PROTEIN 17"/>
    <property type="match status" value="1"/>
</dbReference>